<dbReference type="SUPFAM" id="SSF51735">
    <property type="entry name" value="NAD(P)-binding Rossmann-fold domains"/>
    <property type="match status" value="1"/>
</dbReference>
<evidence type="ECO:0000256" key="1">
    <source>
        <dbReference type="ARBA" id="ARBA00022857"/>
    </source>
</evidence>
<dbReference type="SUPFAM" id="SSF50129">
    <property type="entry name" value="GroES-like"/>
    <property type="match status" value="1"/>
</dbReference>
<dbReference type="PANTHER" id="PTHR44154:SF1">
    <property type="entry name" value="QUINONE OXIDOREDUCTASE"/>
    <property type="match status" value="1"/>
</dbReference>
<dbReference type="RefSeq" id="WP_345721333.1">
    <property type="nucleotide sequence ID" value="NZ_BAABRU010000004.1"/>
</dbReference>
<dbReference type="InterPro" id="IPR013154">
    <property type="entry name" value="ADH-like_N"/>
</dbReference>
<feature type="domain" description="Enoyl reductase (ER)" evidence="2">
    <location>
        <begin position="11"/>
        <end position="341"/>
    </location>
</feature>
<dbReference type="SMART" id="SM00829">
    <property type="entry name" value="PKS_ER"/>
    <property type="match status" value="1"/>
</dbReference>
<dbReference type="InterPro" id="IPR013149">
    <property type="entry name" value="ADH-like_C"/>
</dbReference>
<accession>A0ABP9WX35</accession>
<dbReference type="Gene3D" id="3.90.180.10">
    <property type="entry name" value="Medium-chain alcohol dehydrogenases, catalytic domain"/>
    <property type="match status" value="1"/>
</dbReference>
<comment type="caution">
    <text evidence="3">The sequence shown here is derived from an EMBL/GenBank/DDBJ whole genome shotgun (WGS) entry which is preliminary data.</text>
</comment>
<dbReference type="InterPro" id="IPR011032">
    <property type="entry name" value="GroES-like_sf"/>
</dbReference>
<proteinExistence type="predicted"/>
<organism evidence="3 4">
    <name type="scientific">Herpetosiphon gulosus</name>
    <dbReference type="NCBI Taxonomy" id="1973496"/>
    <lineage>
        <taxon>Bacteria</taxon>
        <taxon>Bacillati</taxon>
        <taxon>Chloroflexota</taxon>
        <taxon>Chloroflexia</taxon>
        <taxon>Herpetosiphonales</taxon>
        <taxon>Herpetosiphonaceae</taxon>
        <taxon>Herpetosiphon</taxon>
    </lineage>
</organism>
<dbReference type="PANTHER" id="PTHR44154">
    <property type="entry name" value="QUINONE OXIDOREDUCTASE"/>
    <property type="match status" value="1"/>
</dbReference>
<dbReference type="Proteomes" id="UP001428290">
    <property type="component" value="Unassembled WGS sequence"/>
</dbReference>
<protein>
    <submittedName>
        <fullName evidence="3">Crotonyl-CoA carboxylase/reductase</fullName>
    </submittedName>
</protein>
<gene>
    <name evidence="3" type="primary">ccr</name>
    <name evidence="3" type="ORF">Hgul01_01508</name>
</gene>
<evidence type="ECO:0000259" key="2">
    <source>
        <dbReference type="SMART" id="SM00829"/>
    </source>
</evidence>
<keyword evidence="4" id="KW-1185">Reference proteome</keyword>
<sequence length="344" mass="37323">MMKAGFFRQHGGLEVLEYGDLAEPVAGPDEVLVRVRAAALNHLDLFVREGLPGLNLSMPHIGGCDIAGEIAAIGEGVTGWSEGQRVVVNPNMWCGTCEYCIAGEETLCDRYGVIGEHQTGGLAQYIAVPARNLYAIPADYAFEQAAAVPLVWMTAWRALIGQAQLRAGQSVLILGAGGGVASAAIQIARYAGATVYAASRSPEKLARAKALGADYVVRSDGDWGREIWKQTNKRGVDVVLENVGAATWESSLRSCAKGGTVVTYGATTGPIVNIDIRKLFWRQFNLIGSTMANNREFNTIMRLMFWERRFQPLIDKVFPLSEIQTAQRYLESAEQFGKVVIAIP</sequence>
<dbReference type="Gene3D" id="3.40.50.720">
    <property type="entry name" value="NAD(P)-binding Rossmann-like Domain"/>
    <property type="match status" value="1"/>
</dbReference>
<evidence type="ECO:0000313" key="4">
    <source>
        <dbReference type="Proteomes" id="UP001428290"/>
    </source>
</evidence>
<evidence type="ECO:0000313" key="3">
    <source>
        <dbReference type="EMBL" id="GAA5527715.1"/>
    </source>
</evidence>
<dbReference type="CDD" id="cd08266">
    <property type="entry name" value="Zn_ADH_like1"/>
    <property type="match status" value="1"/>
</dbReference>
<dbReference type="Pfam" id="PF08240">
    <property type="entry name" value="ADH_N"/>
    <property type="match status" value="1"/>
</dbReference>
<reference evidence="3 4" key="1">
    <citation type="submission" date="2024-02" db="EMBL/GenBank/DDBJ databases">
        <title>Herpetosiphon gulosus NBRC 112829.</title>
        <authorList>
            <person name="Ichikawa N."/>
            <person name="Katano-Makiyama Y."/>
            <person name="Hidaka K."/>
        </authorList>
    </citation>
    <scope>NUCLEOTIDE SEQUENCE [LARGE SCALE GENOMIC DNA]</scope>
    <source>
        <strain evidence="3 4">NBRC 112829</strain>
    </source>
</reference>
<dbReference type="Pfam" id="PF00107">
    <property type="entry name" value="ADH_zinc_N"/>
    <property type="match status" value="1"/>
</dbReference>
<name>A0ABP9WX35_9CHLR</name>
<dbReference type="InterPro" id="IPR020843">
    <property type="entry name" value="ER"/>
</dbReference>
<dbReference type="EMBL" id="BAABRU010000004">
    <property type="protein sequence ID" value="GAA5527715.1"/>
    <property type="molecule type" value="Genomic_DNA"/>
</dbReference>
<dbReference type="InterPro" id="IPR051603">
    <property type="entry name" value="Zinc-ADH_QOR/CCCR"/>
</dbReference>
<dbReference type="InterPro" id="IPR036291">
    <property type="entry name" value="NAD(P)-bd_dom_sf"/>
</dbReference>
<keyword evidence="1" id="KW-0521">NADP</keyword>